<evidence type="ECO:0000313" key="2">
    <source>
        <dbReference type="EMBL" id="MBB3982298.1"/>
    </source>
</evidence>
<accession>A0A7W6DFU1</accession>
<protein>
    <recommendedName>
        <fullName evidence="4">EthD domain-containing protein</fullName>
    </recommendedName>
</protein>
<dbReference type="Proteomes" id="UP000552757">
    <property type="component" value="Unassembled WGS sequence"/>
</dbReference>
<dbReference type="AlphaFoldDB" id="A0A7W6DFU1"/>
<evidence type="ECO:0000313" key="3">
    <source>
        <dbReference type="Proteomes" id="UP000552757"/>
    </source>
</evidence>
<gene>
    <name evidence="2" type="ORF">GGR44_001961</name>
</gene>
<dbReference type="SUPFAM" id="SSF54909">
    <property type="entry name" value="Dimeric alpha+beta barrel"/>
    <property type="match status" value="1"/>
</dbReference>
<proteinExistence type="predicted"/>
<sequence length="260" mass="29634">MIDAVLVVLTKAVPGREADMEDWYTNIHIRDALRFRGSATAQRFRLAADQPCRPERFDWQYLAFYDVFDPVRFSREHLDNALTSRMQVSDAIDDSMLYDFHYYPLLFQDNDPEMAHTGGVILEEFNPASGEDDAFWEYYAERYLPQAVARPGVKSAAFLKYRTFGQMIPMTPDYRYVAIYRVNDGEAARQAWTGADAILAQSGMLAPEGVRITQWDRATPRLTKDDVQHPTAAGLAEEERARARMGDRVRTGGAEKLAMS</sequence>
<dbReference type="EMBL" id="JACIEB010000004">
    <property type="protein sequence ID" value="MBB3982298.1"/>
    <property type="molecule type" value="Genomic_DNA"/>
</dbReference>
<evidence type="ECO:0000256" key="1">
    <source>
        <dbReference type="SAM" id="MobiDB-lite"/>
    </source>
</evidence>
<organism evidence="2 3">
    <name type="scientific">Sphingobium fontiphilum</name>
    <dbReference type="NCBI Taxonomy" id="944425"/>
    <lineage>
        <taxon>Bacteria</taxon>
        <taxon>Pseudomonadati</taxon>
        <taxon>Pseudomonadota</taxon>
        <taxon>Alphaproteobacteria</taxon>
        <taxon>Sphingomonadales</taxon>
        <taxon>Sphingomonadaceae</taxon>
        <taxon>Sphingobium</taxon>
    </lineage>
</organism>
<dbReference type="RefSeq" id="WP_183955378.1">
    <property type="nucleotide sequence ID" value="NZ_JACIEB010000004.1"/>
</dbReference>
<feature type="compositionally biased region" description="Basic and acidic residues" evidence="1">
    <location>
        <begin position="237"/>
        <end position="250"/>
    </location>
</feature>
<evidence type="ECO:0008006" key="4">
    <source>
        <dbReference type="Google" id="ProtNLM"/>
    </source>
</evidence>
<feature type="region of interest" description="Disordered" evidence="1">
    <location>
        <begin position="221"/>
        <end position="260"/>
    </location>
</feature>
<keyword evidence="3" id="KW-1185">Reference proteome</keyword>
<name>A0A7W6DFU1_9SPHN</name>
<comment type="caution">
    <text evidence="2">The sequence shown here is derived from an EMBL/GenBank/DDBJ whole genome shotgun (WGS) entry which is preliminary data.</text>
</comment>
<dbReference type="InterPro" id="IPR011008">
    <property type="entry name" value="Dimeric_a/b-barrel"/>
</dbReference>
<reference evidence="2 3" key="1">
    <citation type="submission" date="2020-08" db="EMBL/GenBank/DDBJ databases">
        <title>Genomic Encyclopedia of Type Strains, Phase IV (KMG-IV): sequencing the most valuable type-strain genomes for metagenomic binning, comparative biology and taxonomic classification.</title>
        <authorList>
            <person name="Goeker M."/>
        </authorList>
    </citation>
    <scope>NUCLEOTIDE SEQUENCE [LARGE SCALE GENOMIC DNA]</scope>
    <source>
        <strain evidence="2 3">DSM 29348</strain>
    </source>
</reference>